<accession>A0A076LVL0</accession>
<proteinExistence type="inferred from homology"/>
<dbReference type="InterPro" id="IPR051268">
    <property type="entry name" value="Type-I_R_enzyme_R_subunit"/>
</dbReference>
<organism evidence="12 13">
    <name type="scientific">Edwardsiella anguillarum ET080813</name>
    <dbReference type="NCBI Taxonomy" id="667120"/>
    <lineage>
        <taxon>Bacteria</taxon>
        <taxon>Pseudomonadati</taxon>
        <taxon>Pseudomonadota</taxon>
        <taxon>Gammaproteobacteria</taxon>
        <taxon>Enterobacterales</taxon>
        <taxon>Hafniaceae</taxon>
        <taxon>Edwardsiella</taxon>
    </lineage>
</organism>
<keyword evidence="7 10" id="KW-0378">Hydrolase</keyword>
<dbReference type="InterPro" id="IPR021810">
    <property type="entry name" value="T1RH-like_C"/>
</dbReference>
<dbReference type="SMART" id="SM00487">
    <property type="entry name" value="DEXDc"/>
    <property type="match status" value="1"/>
</dbReference>
<keyword evidence="8 10" id="KW-0067">ATP-binding</keyword>
<dbReference type="GO" id="GO:0009035">
    <property type="term" value="F:type I site-specific deoxyribonuclease activity"/>
    <property type="evidence" value="ECO:0007669"/>
    <property type="project" value="UniProtKB-EC"/>
</dbReference>
<evidence type="ECO:0000256" key="7">
    <source>
        <dbReference type="ARBA" id="ARBA00022801"/>
    </source>
</evidence>
<dbReference type="Gene3D" id="3.40.50.300">
    <property type="entry name" value="P-loop containing nucleotide triphosphate hydrolases"/>
    <property type="match status" value="3"/>
</dbReference>
<dbReference type="PROSITE" id="PS51192">
    <property type="entry name" value="HELICASE_ATP_BIND_1"/>
    <property type="match status" value="1"/>
</dbReference>
<dbReference type="InterPro" id="IPR014001">
    <property type="entry name" value="Helicase_ATP-bd"/>
</dbReference>
<gene>
    <name evidence="12" type="ORF">ETEE_4077</name>
</gene>
<comment type="catalytic activity">
    <reaction evidence="1 10">
        <text>Endonucleolytic cleavage of DNA to give random double-stranded fragments with terminal 5'-phosphates, ATP is simultaneously hydrolyzed.</text>
        <dbReference type="EC" id="3.1.21.3"/>
    </reaction>
</comment>
<dbReference type="HOGENOM" id="CLU_005762_1_0_6"/>
<dbReference type="Pfam" id="PF11867">
    <property type="entry name" value="T1RH-like_C"/>
    <property type="match status" value="1"/>
</dbReference>
<comment type="function">
    <text evidence="10">Subunit R is required for both nuclease and ATPase activities, but not for modification.</text>
</comment>
<evidence type="ECO:0000256" key="4">
    <source>
        <dbReference type="ARBA" id="ARBA00022741"/>
    </source>
</evidence>
<dbReference type="GO" id="GO:0005524">
    <property type="term" value="F:ATP binding"/>
    <property type="evidence" value="ECO:0007669"/>
    <property type="project" value="UniProtKB-KW"/>
</dbReference>
<dbReference type="GO" id="GO:0009307">
    <property type="term" value="P:DNA restriction-modification system"/>
    <property type="evidence" value="ECO:0007669"/>
    <property type="project" value="UniProtKB-KW"/>
</dbReference>
<evidence type="ECO:0000256" key="3">
    <source>
        <dbReference type="ARBA" id="ARBA00022722"/>
    </source>
</evidence>
<sequence>MSHIFTEAKLEQAIIDLLGEHQDAQGKAYYPHHLGETVPRSSKREVLIEADLRHYLACRYQDDGITENEITRILRQLKSLSASDLYASNKTFCQWLSNGFLFKRDDAEQKDLYIELLDTRALEAGLAALFCGAPLPPAAPRNRCRLVNQLEIEGQSRDGGAQTRIPDAILYINGLPLVVFEFKSAVREAAATPHDAWRQLCVRYRRDIPQLFVYNALCIVSDGVNSRLGNLFAPYPFFYAWRKISGSESNEKEGINALYTLIQGLFHPLRLLDVLKNFIFFPDTAKREIKICCRYPQYYAARKLYYNIKKERKQLNEQGVNIGGSGKGGTYFGATGCGKSYTMLFLARLLMKSVEFSSPTLILITDRTDLDEQLARQFCNASGYIGDAHIVKVASRQDLREQLAGRASGGVFLTTIHKFTEDIQRLSERSNIICISDEAHRSQVNLDQKVRLDLNANTYKKSYGFAKYLHDSLPNATYVGFTGTPIDATLAVFGPAIDSYTMTESVNDGITVRIVYEGRAAKVALDNGKLEEIERYYQACEAQGASEYQIEESKKATASMHAILGDPDRLAALANDVVAHYEERVREGATVTGKAMFVCASREIAYDLYQCIKALRPAWFAAKQAMDGVKLSAKERETLLALPMVNLVMTRGKDDDAPMYNLLGSKEYRKELDKQFKNPQSNFKIAIVVDMWLTGFDVPELDTLYIDKPLQKHNLIQTISRVNRKFEGKEKGLVVDYIGIKSRMNMALAMYAKADEANIEDIGQSLIEVRNHLDLLATLFHPFDSGDYFSGEPTRQLACLNRAAEFVLQTKQRERRYMGLVKRLKAAYDICVGSESISPAQRDHIHFYIAVRSIVYKLTKGDAPDTAQMNQRVREMIAEALRADGVEAIFTLGDSAAESIDIFDDDYLARIDKIKLPNTKMQLLQKMLGKAISEFKKVNQLQGINFSKRFTALVEQYNERKENDVLNGAEFDAFTQQVTDMIYDIKTEMLSFTDLGIDMEEKAFLDILNHMCEKYQFTYDETKMLALAKAMKVTVDDSTQYPDWSNRDDIKAKLKVDLILLLHRFGFPPVANDEVYKSVLEQAENFKKYQPV</sequence>
<keyword evidence="6" id="KW-0255">Endonuclease</keyword>
<name>A0A076LVL0_9GAMM</name>
<dbReference type="GeneID" id="33941411"/>
<dbReference type="CDD" id="cd22332">
    <property type="entry name" value="HsdR_N"/>
    <property type="match status" value="1"/>
</dbReference>
<dbReference type="InterPro" id="IPR004473">
    <property type="entry name" value="Restrct_endonuc_typeI_HsdR"/>
</dbReference>
<evidence type="ECO:0000313" key="12">
    <source>
        <dbReference type="EMBL" id="AIJ10483.1"/>
    </source>
</evidence>
<dbReference type="InterPro" id="IPR040980">
    <property type="entry name" value="SWI2_SNF2"/>
</dbReference>
<dbReference type="SUPFAM" id="SSF52540">
    <property type="entry name" value="P-loop containing nucleoside triphosphate hydrolases"/>
    <property type="match status" value="2"/>
</dbReference>
<reference evidence="12 13" key="1">
    <citation type="journal article" date="2012" name="PLoS ONE">
        <title>Edwardsiella comparative phylogenomics reveal the new intra/inter-species taxonomic relationships, virulence evolution and niche adaptation mechanisms.</title>
        <authorList>
            <person name="Yang M."/>
            <person name="Lv Y."/>
            <person name="Xiao J."/>
            <person name="Wu H."/>
            <person name="Zheng H."/>
            <person name="Liu Q."/>
            <person name="Zhang Y."/>
            <person name="Wang Q."/>
        </authorList>
    </citation>
    <scope>NUCLEOTIDE SEQUENCE [LARGE SCALE GENOMIC DNA]</scope>
    <source>
        <strain evidence="13">080813</strain>
    </source>
</reference>
<dbReference type="Proteomes" id="UP000028681">
    <property type="component" value="Chromosome"/>
</dbReference>
<evidence type="ECO:0000256" key="6">
    <source>
        <dbReference type="ARBA" id="ARBA00022759"/>
    </source>
</evidence>
<dbReference type="EMBL" id="CP006664">
    <property type="protein sequence ID" value="AIJ10483.1"/>
    <property type="molecule type" value="Genomic_DNA"/>
</dbReference>
<evidence type="ECO:0000313" key="13">
    <source>
        <dbReference type="Proteomes" id="UP000028681"/>
    </source>
</evidence>
<dbReference type="Pfam" id="PF04313">
    <property type="entry name" value="HSDR_N"/>
    <property type="match status" value="1"/>
</dbReference>
<dbReference type="Pfam" id="PF18766">
    <property type="entry name" value="SWI2_SNF2"/>
    <property type="match status" value="1"/>
</dbReference>
<evidence type="ECO:0000256" key="2">
    <source>
        <dbReference type="ARBA" id="ARBA00008598"/>
    </source>
</evidence>
<evidence type="ECO:0000256" key="8">
    <source>
        <dbReference type="ARBA" id="ARBA00022840"/>
    </source>
</evidence>
<dbReference type="Pfam" id="PF22679">
    <property type="entry name" value="T1R_D3-like"/>
    <property type="match status" value="1"/>
</dbReference>
<dbReference type="NCBIfam" id="TIGR00348">
    <property type="entry name" value="hsdR"/>
    <property type="match status" value="1"/>
</dbReference>
<keyword evidence="3" id="KW-0540">Nuclease</keyword>
<dbReference type="InterPro" id="IPR007409">
    <property type="entry name" value="Restrct_endonuc_type1_HsdR_N"/>
</dbReference>
<dbReference type="AlphaFoldDB" id="A0A076LVL0"/>
<dbReference type="EC" id="3.1.21.3" evidence="10"/>
<dbReference type="GO" id="GO:0003677">
    <property type="term" value="F:DNA binding"/>
    <property type="evidence" value="ECO:0007669"/>
    <property type="project" value="UniProtKB-KW"/>
</dbReference>
<dbReference type="InterPro" id="IPR027417">
    <property type="entry name" value="P-loop_NTPase"/>
</dbReference>
<dbReference type="REBASE" id="91085">
    <property type="entry name" value="Eta80813ORF4075P"/>
</dbReference>
<evidence type="ECO:0000256" key="5">
    <source>
        <dbReference type="ARBA" id="ARBA00022747"/>
    </source>
</evidence>
<comment type="subunit">
    <text evidence="10">The type I restriction/modification system is composed of three polypeptides R, M and S.</text>
</comment>
<evidence type="ECO:0000256" key="10">
    <source>
        <dbReference type="RuleBase" id="RU364115"/>
    </source>
</evidence>
<dbReference type="Gene3D" id="3.90.1570.50">
    <property type="match status" value="1"/>
</dbReference>
<feature type="domain" description="Helicase ATP-binding" evidence="11">
    <location>
        <begin position="320"/>
        <end position="503"/>
    </location>
</feature>
<dbReference type="KEGG" id="ete:ETEE_4077"/>
<evidence type="ECO:0000259" key="11">
    <source>
        <dbReference type="PROSITE" id="PS51192"/>
    </source>
</evidence>
<evidence type="ECO:0000256" key="1">
    <source>
        <dbReference type="ARBA" id="ARBA00000851"/>
    </source>
</evidence>
<keyword evidence="5 10" id="KW-0680">Restriction system</keyword>
<comment type="similarity">
    <text evidence="2 10">Belongs to the HsdR family.</text>
</comment>
<dbReference type="PANTHER" id="PTHR30195">
    <property type="entry name" value="TYPE I SITE-SPECIFIC DEOXYRIBONUCLEASE PROTEIN SUBUNIT M AND R"/>
    <property type="match status" value="1"/>
</dbReference>
<protein>
    <recommendedName>
        <fullName evidence="10">Type I restriction enzyme endonuclease subunit</fullName>
        <shortName evidence="10">R protein</shortName>
        <ecNumber evidence="10">3.1.21.3</ecNumber>
    </recommendedName>
</protein>
<dbReference type="PANTHER" id="PTHR30195:SF15">
    <property type="entry name" value="TYPE I RESTRICTION ENZYME HINDI ENDONUCLEASE SUBUNIT"/>
    <property type="match status" value="1"/>
</dbReference>
<evidence type="ECO:0000256" key="9">
    <source>
        <dbReference type="ARBA" id="ARBA00023125"/>
    </source>
</evidence>
<dbReference type="InterPro" id="IPR055180">
    <property type="entry name" value="HsdR_RecA-like_helicase_dom_2"/>
</dbReference>
<keyword evidence="9 10" id="KW-0238">DNA-binding</keyword>
<dbReference type="RefSeq" id="WP_034164856.1">
    <property type="nucleotide sequence ID" value="NZ_CP006664.1"/>
</dbReference>
<dbReference type="CDD" id="cd18800">
    <property type="entry name" value="SF2_C_EcoR124I-like"/>
    <property type="match status" value="1"/>
</dbReference>
<keyword evidence="4 10" id="KW-0547">Nucleotide-binding</keyword>